<feature type="compositionally biased region" description="Basic and acidic residues" evidence="1">
    <location>
        <begin position="298"/>
        <end position="309"/>
    </location>
</feature>
<evidence type="ECO:0000313" key="2">
    <source>
        <dbReference type="EMBL" id="KZZ99291.1"/>
    </source>
</evidence>
<reference evidence="2 3" key="1">
    <citation type="journal article" date="2016" name="Genome Biol. Evol.">
        <title>Divergent and convergent evolution of fungal pathogenicity.</title>
        <authorList>
            <person name="Shang Y."/>
            <person name="Xiao G."/>
            <person name="Zheng P."/>
            <person name="Cen K."/>
            <person name="Zhan S."/>
            <person name="Wang C."/>
        </authorList>
    </citation>
    <scope>NUCLEOTIDE SEQUENCE [LARGE SCALE GENOMIC DNA]</scope>
    <source>
        <strain evidence="2 3">RCEF 2490</strain>
    </source>
</reference>
<feature type="region of interest" description="Disordered" evidence="1">
    <location>
        <begin position="43"/>
        <end position="381"/>
    </location>
</feature>
<feature type="compositionally biased region" description="Basic and acidic residues" evidence="1">
    <location>
        <begin position="43"/>
        <end position="54"/>
    </location>
</feature>
<proteinExistence type="predicted"/>
<feature type="compositionally biased region" description="Polar residues" evidence="1">
    <location>
        <begin position="62"/>
        <end position="72"/>
    </location>
</feature>
<evidence type="ECO:0000313" key="3">
    <source>
        <dbReference type="Proteomes" id="UP000078544"/>
    </source>
</evidence>
<dbReference type="AlphaFoldDB" id="A0A168EYU9"/>
<organism evidence="2 3">
    <name type="scientific">Moelleriella libera RCEF 2490</name>
    <dbReference type="NCBI Taxonomy" id="1081109"/>
    <lineage>
        <taxon>Eukaryota</taxon>
        <taxon>Fungi</taxon>
        <taxon>Dikarya</taxon>
        <taxon>Ascomycota</taxon>
        <taxon>Pezizomycotina</taxon>
        <taxon>Sordariomycetes</taxon>
        <taxon>Hypocreomycetidae</taxon>
        <taxon>Hypocreales</taxon>
        <taxon>Clavicipitaceae</taxon>
        <taxon>Moelleriella</taxon>
    </lineage>
</organism>
<evidence type="ECO:0000256" key="1">
    <source>
        <dbReference type="SAM" id="MobiDB-lite"/>
    </source>
</evidence>
<feature type="compositionally biased region" description="Basic and acidic residues" evidence="1">
    <location>
        <begin position="138"/>
        <end position="153"/>
    </location>
</feature>
<protein>
    <submittedName>
        <fullName evidence="2">Uncharacterized protein</fullName>
    </submittedName>
</protein>
<dbReference type="EMBL" id="AZGY01000003">
    <property type="protein sequence ID" value="KZZ99291.1"/>
    <property type="molecule type" value="Genomic_DNA"/>
</dbReference>
<name>A0A168EYU9_9HYPO</name>
<keyword evidence="3" id="KW-1185">Reference proteome</keyword>
<feature type="compositionally biased region" description="Polar residues" evidence="1">
    <location>
        <begin position="154"/>
        <end position="164"/>
    </location>
</feature>
<dbReference type="Proteomes" id="UP000078544">
    <property type="component" value="Unassembled WGS sequence"/>
</dbReference>
<comment type="caution">
    <text evidence="2">The sequence shown here is derived from an EMBL/GenBank/DDBJ whole genome shotgun (WGS) entry which is preliminary data.</text>
</comment>
<accession>A0A168EYU9</accession>
<sequence>MRDDDGPPQLAVSSALVIADQPSFGDDLEGDLAKVKYPMPLDEPRFQSVRHGETGEGLYSFYGQSTPLTPSPEQLGARKRNHAAERSSQAIKGNTTASTTFSPSGGGLSQSTQQKKLSQHDQDALCDGTENLEQSTQHQREPVYQHDTGKQSRDSTGTFGQTTSPRDKDYVDLTGNTRHISPSSKYSSSPASEAEAANSGPPESWKPWTGDPAEFNPYAAASEPLTSPDGCLGLRGGEETAEQSSKSDSVLCNPLPVGGRKCPRYRLPEFLNTPLPDDWRSKTSKACPPNCPRVLPKKAQESSKAKKENPSTQPAKPATPYSGSSSHHGPHFRACEPSSETKSITSSAASADSADQPEPIFGPASQVCPHRPHPQTAQINRNPWAPVQISQVWGQGTILRHAAARVRTLVGLGYRSLKLK</sequence>
<feature type="compositionally biased region" description="Low complexity" evidence="1">
    <location>
        <begin position="181"/>
        <end position="203"/>
    </location>
</feature>
<gene>
    <name evidence="2" type="ORF">AAL_01863</name>
</gene>
<feature type="compositionally biased region" description="Polar residues" evidence="1">
    <location>
        <begin position="86"/>
        <end position="103"/>
    </location>
</feature>